<dbReference type="PATRIC" id="fig|294.131.peg.3459"/>
<evidence type="ECO:0000313" key="2">
    <source>
        <dbReference type="EMBL" id="KJZ38935.1"/>
    </source>
</evidence>
<proteinExistence type="predicted"/>
<keyword evidence="1" id="KW-1133">Transmembrane helix</keyword>
<name>A0A0F4T4P7_PSEFL</name>
<keyword evidence="1" id="KW-0812">Transmembrane</keyword>
<keyword evidence="1" id="KW-0472">Membrane</keyword>
<comment type="caution">
    <text evidence="2">The sequence shown here is derived from an EMBL/GenBank/DDBJ whole genome shotgun (WGS) entry which is preliminary data.</text>
</comment>
<accession>A0A0F4T4P7</accession>
<dbReference type="RefSeq" id="WP_046048539.1">
    <property type="nucleotide sequence ID" value="NZ_LACD01000029.1"/>
</dbReference>
<sequence length="207" mass="21625">MAAANSQFMTTILLSGSLAQAFGRKHLRHLDSGTTSEAFSALKHTVPGFEDFIRDSARRGLRFAIFRNRENVGEGEFSLSGTTEIRIVPIIAGSKSGGIFQVVLGAVLIVAGFMVAGGSLGTAAPVGTAMVMMGASMVLGGVVQMLTPVPKTSSQQEQASTENKPSYLFNGSFNSTQQGLPVPVIYGQMLVGSSVIVVGTWVEALPA</sequence>
<gene>
    <name evidence="2" type="ORF">VC34_22725</name>
</gene>
<protein>
    <submittedName>
        <fullName evidence="2">Bacteriophage lambda tail assembly I</fullName>
    </submittedName>
</protein>
<reference evidence="2 3" key="1">
    <citation type="submission" date="2015-03" db="EMBL/GenBank/DDBJ databases">
        <title>Comparative genomics of Pseudomonas insights into diversity of traits involved in vanlence and defense.</title>
        <authorList>
            <person name="Qin Y."/>
        </authorList>
    </citation>
    <scope>NUCLEOTIDE SEQUENCE [LARGE SCALE GENOMIC DNA]</scope>
    <source>
        <strain evidence="2 3">C3</strain>
    </source>
</reference>
<evidence type="ECO:0000313" key="3">
    <source>
        <dbReference type="Proteomes" id="UP000033500"/>
    </source>
</evidence>
<dbReference type="EMBL" id="LACD01000029">
    <property type="protein sequence ID" value="KJZ38935.1"/>
    <property type="molecule type" value="Genomic_DNA"/>
</dbReference>
<dbReference type="AlphaFoldDB" id="A0A0F4T4P7"/>
<dbReference type="Proteomes" id="UP000033500">
    <property type="component" value="Unassembled WGS sequence"/>
</dbReference>
<feature type="transmembrane region" description="Helical" evidence="1">
    <location>
        <begin position="126"/>
        <end position="146"/>
    </location>
</feature>
<organism evidence="2 3">
    <name type="scientific">Pseudomonas fluorescens</name>
    <dbReference type="NCBI Taxonomy" id="294"/>
    <lineage>
        <taxon>Bacteria</taxon>
        <taxon>Pseudomonadati</taxon>
        <taxon>Pseudomonadota</taxon>
        <taxon>Gammaproteobacteria</taxon>
        <taxon>Pseudomonadales</taxon>
        <taxon>Pseudomonadaceae</taxon>
        <taxon>Pseudomonas</taxon>
    </lineage>
</organism>
<feature type="transmembrane region" description="Helical" evidence="1">
    <location>
        <begin position="99"/>
        <end position="120"/>
    </location>
</feature>
<evidence type="ECO:0000256" key="1">
    <source>
        <dbReference type="SAM" id="Phobius"/>
    </source>
</evidence>